<name>A0A495VYE2_9PSEU</name>
<keyword evidence="3" id="KW-1185">Reference proteome</keyword>
<comment type="caution">
    <text evidence="2">The sequence shown here is derived from an EMBL/GenBank/DDBJ whole genome shotgun (WGS) entry which is preliminary data.</text>
</comment>
<gene>
    <name evidence="2" type="ORF">C8E97_2885</name>
</gene>
<reference evidence="2 3" key="1">
    <citation type="submission" date="2018-10" db="EMBL/GenBank/DDBJ databases">
        <title>Sequencing the genomes of 1000 actinobacteria strains.</title>
        <authorList>
            <person name="Klenk H.-P."/>
        </authorList>
    </citation>
    <scope>NUCLEOTIDE SEQUENCE [LARGE SCALE GENOMIC DNA]</scope>
    <source>
        <strain evidence="2 3">DSM 43800</strain>
    </source>
</reference>
<protein>
    <submittedName>
        <fullName evidence="2">Uncharacterized protein</fullName>
    </submittedName>
</protein>
<feature type="region of interest" description="Disordered" evidence="1">
    <location>
        <begin position="147"/>
        <end position="183"/>
    </location>
</feature>
<evidence type="ECO:0000313" key="2">
    <source>
        <dbReference type="EMBL" id="RKT54269.1"/>
    </source>
</evidence>
<sequence length="286" mass="29663">MNRFSHRVRGLNDQFSRVTHVLRTLSTTRSLVNVEATCRQHERGKTGAVAGARVGQRECRTPVVGAGSAGRRPTYCFSRTGGSHVVVVGGPGPDAFSGNPFGFGAAGPVDRGISGRHFRRSGGNARRPVGAGARCAEGLLLLPPVRGRSTRLPRRAANAADTTDTTGSIGSTDATGSTGCTDTRGFRCGAGASHRLLSASHRPLLGASHRLLPPASHRYAGGASSTGRTGVDPVDLGLDPSHRIGGSSVARPGKRAARARPTHRRAGRARHRAAHRPADRPAGAGP</sequence>
<feature type="compositionally biased region" description="Basic residues" evidence="1">
    <location>
        <begin position="252"/>
        <end position="275"/>
    </location>
</feature>
<evidence type="ECO:0000256" key="1">
    <source>
        <dbReference type="SAM" id="MobiDB-lite"/>
    </source>
</evidence>
<dbReference type="AlphaFoldDB" id="A0A495VYE2"/>
<feature type="region of interest" description="Disordered" evidence="1">
    <location>
        <begin position="242"/>
        <end position="286"/>
    </location>
</feature>
<dbReference type="Proteomes" id="UP000282084">
    <property type="component" value="Unassembled WGS sequence"/>
</dbReference>
<organism evidence="2 3">
    <name type="scientific">Saccharothrix australiensis</name>
    <dbReference type="NCBI Taxonomy" id="2072"/>
    <lineage>
        <taxon>Bacteria</taxon>
        <taxon>Bacillati</taxon>
        <taxon>Actinomycetota</taxon>
        <taxon>Actinomycetes</taxon>
        <taxon>Pseudonocardiales</taxon>
        <taxon>Pseudonocardiaceae</taxon>
        <taxon>Saccharothrix</taxon>
    </lineage>
</organism>
<accession>A0A495VYE2</accession>
<dbReference type="EMBL" id="RBXO01000001">
    <property type="protein sequence ID" value="RKT54269.1"/>
    <property type="molecule type" value="Genomic_DNA"/>
</dbReference>
<evidence type="ECO:0000313" key="3">
    <source>
        <dbReference type="Proteomes" id="UP000282084"/>
    </source>
</evidence>
<proteinExistence type="predicted"/>
<feature type="compositionally biased region" description="Low complexity" evidence="1">
    <location>
        <begin position="156"/>
        <end position="178"/>
    </location>
</feature>